<evidence type="ECO:0000256" key="7">
    <source>
        <dbReference type="ARBA" id="ARBA00022801"/>
    </source>
</evidence>
<dbReference type="GO" id="GO:0005730">
    <property type="term" value="C:nucleolus"/>
    <property type="evidence" value="ECO:0007669"/>
    <property type="project" value="UniProtKB-SubCell"/>
</dbReference>
<dbReference type="GO" id="GO:0005829">
    <property type="term" value="C:cytosol"/>
    <property type="evidence" value="ECO:0007669"/>
    <property type="project" value="TreeGrafter"/>
</dbReference>
<dbReference type="GO" id="GO:0042981">
    <property type="term" value="P:regulation of apoptotic process"/>
    <property type="evidence" value="ECO:0007669"/>
    <property type="project" value="TreeGrafter"/>
</dbReference>
<comment type="similarity">
    <text evidence="3">Belongs to the peptidase C19 family.</text>
</comment>
<dbReference type="PANTHER" id="PTHR24006">
    <property type="entry name" value="UBIQUITIN CARBOXYL-TERMINAL HYDROLASE"/>
    <property type="match status" value="1"/>
</dbReference>
<evidence type="ECO:0000313" key="16">
    <source>
        <dbReference type="Proteomes" id="UP000792457"/>
    </source>
</evidence>
<dbReference type="InterPro" id="IPR028889">
    <property type="entry name" value="USP"/>
</dbReference>
<evidence type="ECO:0000256" key="10">
    <source>
        <dbReference type="ARBA" id="ARBA00041300"/>
    </source>
</evidence>
<dbReference type="InterPro" id="IPR050164">
    <property type="entry name" value="Peptidase_C19"/>
</dbReference>
<comment type="subcellular location">
    <subcellularLocation>
        <location evidence="2">Nucleus</location>
        <location evidence="2">Nucleolus</location>
    </subcellularLocation>
</comment>
<dbReference type="OrthoDB" id="420187at2759"/>
<keyword evidence="7" id="KW-0378">Hydrolase</keyword>
<dbReference type="AlphaFoldDB" id="A0A8K0P7Q4"/>
<evidence type="ECO:0000256" key="8">
    <source>
        <dbReference type="ARBA" id="ARBA00022807"/>
    </source>
</evidence>
<dbReference type="GO" id="GO:0004843">
    <property type="term" value="F:cysteine-type deubiquitinase activity"/>
    <property type="evidence" value="ECO:0007669"/>
    <property type="project" value="UniProtKB-EC"/>
</dbReference>
<dbReference type="PROSITE" id="PS00973">
    <property type="entry name" value="USP_2"/>
    <property type="match status" value="1"/>
</dbReference>
<reference evidence="15" key="2">
    <citation type="submission" date="2017-10" db="EMBL/GenBank/DDBJ databases">
        <title>Ladona fulva Genome sequencing and assembly.</title>
        <authorList>
            <person name="Murali S."/>
            <person name="Richards S."/>
            <person name="Bandaranaike D."/>
            <person name="Bellair M."/>
            <person name="Blankenburg K."/>
            <person name="Chao H."/>
            <person name="Dinh H."/>
            <person name="Doddapaneni H."/>
            <person name="Dugan-Rocha S."/>
            <person name="Elkadiri S."/>
            <person name="Gnanaolivu R."/>
            <person name="Hernandez B."/>
            <person name="Skinner E."/>
            <person name="Javaid M."/>
            <person name="Lee S."/>
            <person name="Li M."/>
            <person name="Ming W."/>
            <person name="Munidasa M."/>
            <person name="Muniz J."/>
            <person name="Nguyen L."/>
            <person name="Hughes D."/>
            <person name="Osuji N."/>
            <person name="Pu L.-L."/>
            <person name="Puazo M."/>
            <person name="Qu C."/>
            <person name="Quiroz J."/>
            <person name="Raj R."/>
            <person name="Weissenberger G."/>
            <person name="Xin Y."/>
            <person name="Zou X."/>
            <person name="Han Y."/>
            <person name="Worley K."/>
            <person name="Muzny D."/>
            <person name="Gibbs R."/>
        </authorList>
    </citation>
    <scope>NUCLEOTIDE SEQUENCE</scope>
    <source>
        <strain evidence="15">Sampled in the wild</strain>
    </source>
</reference>
<dbReference type="EMBL" id="KZ309098">
    <property type="protein sequence ID" value="KAG8236976.1"/>
    <property type="molecule type" value="Genomic_DNA"/>
</dbReference>
<dbReference type="GO" id="GO:0016579">
    <property type="term" value="P:protein deubiquitination"/>
    <property type="evidence" value="ECO:0007669"/>
    <property type="project" value="InterPro"/>
</dbReference>
<dbReference type="Pfam" id="PF00443">
    <property type="entry name" value="UCH"/>
    <property type="match status" value="1"/>
</dbReference>
<dbReference type="InterPro" id="IPR018200">
    <property type="entry name" value="USP_CS"/>
</dbReference>
<feature type="domain" description="USP" evidence="14">
    <location>
        <begin position="1"/>
        <end position="211"/>
    </location>
</feature>
<gene>
    <name evidence="15" type="ORF">J437_LFUL016549</name>
</gene>
<evidence type="ECO:0000256" key="12">
    <source>
        <dbReference type="ARBA" id="ARBA00042420"/>
    </source>
</evidence>
<evidence type="ECO:0000313" key="15">
    <source>
        <dbReference type="EMBL" id="KAG8236976.1"/>
    </source>
</evidence>
<comment type="caution">
    <text evidence="15">The sequence shown here is derived from an EMBL/GenBank/DDBJ whole genome shotgun (WGS) entry which is preliminary data.</text>
</comment>
<evidence type="ECO:0000256" key="1">
    <source>
        <dbReference type="ARBA" id="ARBA00000707"/>
    </source>
</evidence>
<evidence type="ECO:0000256" key="6">
    <source>
        <dbReference type="ARBA" id="ARBA00022786"/>
    </source>
</evidence>
<dbReference type="GO" id="GO:0006508">
    <property type="term" value="P:proteolysis"/>
    <property type="evidence" value="ECO:0007669"/>
    <property type="project" value="UniProtKB-KW"/>
</dbReference>
<dbReference type="PROSITE" id="PS50235">
    <property type="entry name" value="USP_3"/>
    <property type="match status" value="1"/>
</dbReference>
<dbReference type="InterPro" id="IPR001394">
    <property type="entry name" value="Peptidase_C19_UCH"/>
</dbReference>
<keyword evidence="6" id="KW-0833">Ubl conjugation pathway</keyword>
<evidence type="ECO:0000256" key="2">
    <source>
        <dbReference type="ARBA" id="ARBA00004604"/>
    </source>
</evidence>
<dbReference type="Proteomes" id="UP000792457">
    <property type="component" value="Unassembled WGS sequence"/>
</dbReference>
<name>A0A8K0P7Q4_LADFU</name>
<proteinExistence type="inferred from homology"/>
<evidence type="ECO:0000256" key="13">
    <source>
        <dbReference type="ARBA" id="ARBA00043009"/>
    </source>
</evidence>
<sequence length="223" mass="25690">MDNLSKETTPLHRIFGGYLRNEVSCHTCGRVSTTFQLFQDLFLDIRLADSLTQSMKGFFSWEKLEGGEKDNCYKCEQCRDRGNCSKRVYIQMPPKVLCIQLKRFTALGKKITKHINYPIKLDLSPYIYNGLSKSDSPYKGIVQPLPYKLVSVVSHYGAALNCGHYTAIGLSAKGSYFMFDDSQRDRRRNSFPFFFFNVVKTKFFEISGNDICLEYCIYMEDVA</sequence>
<evidence type="ECO:0000256" key="5">
    <source>
        <dbReference type="ARBA" id="ARBA00022670"/>
    </source>
</evidence>
<keyword evidence="16" id="KW-1185">Reference proteome</keyword>
<dbReference type="PANTHER" id="PTHR24006:SF758">
    <property type="entry name" value="UBIQUITIN CARBOXYL-TERMINAL HYDROLASE 36"/>
    <property type="match status" value="1"/>
</dbReference>
<keyword evidence="5" id="KW-0645">Protease</keyword>
<reference evidence="15" key="1">
    <citation type="submission" date="2013-04" db="EMBL/GenBank/DDBJ databases">
        <authorList>
            <person name="Qu J."/>
            <person name="Murali S.C."/>
            <person name="Bandaranaike D."/>
            <person name="Bellair M."/>
            <person name="Blankenburg K."/>
            <person name="Chao H."/>
            <person name="Dinh H."/>
            <person name="Doddapaneni H."/>
            <person name="Downs B."/>
            <person name="Dugan-Rocha S."/>
            <person name="Elkadiri S."/>
            <person name="Gnanaolivu R.D."/>
            <person name="Hernandez B."/>
            <person name="Javaid M."/>
            <person name="Jayaseelan J.C."/>
            <person name="Lee S."/>
            <person name="Li M."/>
            <person name="Ming W."/>
            <person name="Munidasa M."/>
            <person name="Muniz J."/>
            <person name="Nguyen L."/>
            <person name="Ongeri F."/>
            <person name="Osuji N."/>
            <person name="Pu L.-L."/>
            <person name="Puazo M."/>
            <person name="Qu C."/>
            <person name="Quiroz J."/>
            <person name="Raj R."/>
            <person name="Weissenberger G."/>
            <person name="Xin Y."/>
            <person name="Zou X."/>
            <person name="Han Y."/>
            <person name="Richards S."/>
            <person name="Worley K."/>
            <person name="Muzny D."/>
            <person name="Gibbs R."/>
        </authorList>
    </citation>
    <scope>NUCLEOTIDE SEQUENCE</scope>
    <source>
        <strain evidence="15">Sampled in the wild</strain>
    </source>
</reference>
<evidence type="ECO:0000256" key="9">
    <source>
        <dbReference type="ARBA" id="ARBA00039432"/>
    </source>
</evidence>
<accession>A0A8K0P7Q4</accession>
<dbReference type="Gene3D" id="3.90.70.10">
    <property type="entry name" value="Cysteine proteinases"/>
    <property type="match status" value="1"/>
</dbReference>
<comment type="catalytic activity">
    <reaction evidence="1">
        <text>Thiol-dependent hydrolysis of ester, thioester, amide, peptide and isopeptide bonds formed by the C-terminal Gly of ubiquitin (a 76-residue protein attached to proteins as an intracellular targeting signal).</text>
        <dbReference type="EC" id="3.4.19.12"/>
    </reaction>
</comment>
<organism evidence="15 16">
    <name type="scientific">Ladona fulva</name>
    <name type="common">Scarce chaser dragonfly</name>
    <name type="synonym">Libellula fulva</name>
    <dbReference type="NCBI Taxonomy" id="123851"/>
    <lineage>
        <taxon>Eukaryota</taxon>
        <taxon>Metazoa</taxon>
        <taxon>Ecdysozoa</taxon>
        <taxon>Arthropoda</taxon>
        <taxon>Hexapoda</taxon>
        <taxon>Insecta</taxon>
        <taxon>Pterygota</taxon>
        <taxon>Palaeoptera</taxon>
        <taxon>Odonata</taxon>
        <taxon>Epiprocta</taxon>
        <taxon>Anisoptera</taxon>
        <taxon>Libelluloidea</taxon>
        <taxon>Libellulidae</taxon>
        <taxon>Ladona</taxon>
    </lineage>
</organism>
<evidence type="ECO:0000256" key="3">
    <source>
        <dbReference type="ARBA" id="ARBA00009085"/>
    </source>
</evidence>
<evidence type="ECO:0000256" key="4">
    <source>
        <dbReference type="ARBA" id="ARBA00012759"/>
    </source>
</evidence>
<evidence type="ECO:0000259" key="14">
    <source>
        <dbReference type="PROSITE" id="PS50235"/>
    </source>
</evidence>
<evidence type="ECO:0000256" key="11">
    <source>
        <dbReference type="ARBA" id="ARBA00042154"/>
    </source>
</evidence>
<dbReference type="EC" id="3.4.19.12" evidence="4"/>
<dbReference type="SUPFAM" id="SSF54001">
    <property type="entry name" value="Cysteine proteinases"/>
    <property type="match status" value="1"/>
</dbReference>
<dbReference type="InterPro" id="IPR038765">
    <property type="entry name" value="Papain-like_cys_pep_sf"/>
</dbReference>
<protein>
    <recommendedName>
        <fullName evidence="9">Ubiquitin carboxyl-terminal hydrolase 36</fullName>
        <ecNumber evidence="4">3.4.19.12</ecNumber>
    </recommendedName>
    <alternativeName>
        <fullName evidence="12">Deubiquitinating enzyme 36</fullName>
    </alternativeName>
    <alternativeName>
        <fullName evidence="11">Protein scrawny</fullName>
    </alternativeName>
    <alternativeName>
        <fullName evidence="10">Ubiquitin thioesterase 36</fullName>
    </alternativeName>
    <alternativeName>
        <fullName evidence="13">Ubiquitin-specific-processing protease 36</fullName>
    </alternativeName>
</protein>
<keyword evidence="8" id="KW-0788">Thiol protease</keyword>